<gene>
    <name evidence="2" type="ORF">HAX54_005715</name>
</gene>
<dbReference type="InterPro" id="IPR036890">
    <property type="entry name" value="HATPase_C_sf"/>
</dbReference>
<evidence type="ECO:0000313" key="3">
    <source>
        <dbReference type="Proteomes" id="UP000823775"/>
    </source>
</evidence>
<dbReference type="Pfam" id="PF13589">
    <property type="entry name" value="HATPase_c_3"/>
    <property type="match status" value="1"/>
</dbReference>
<evidence type="ECO:0000313" key="2">
    <source>
        <dbReference type="EMBL" id="MCE3216250.1"/>
    </source>
</evidence>
<dbReference type="EMBL" id="JACEIK010012898">
    <property type="protein sequence ID" value="MCE3216250.1"/>
    <property type="molecule type" value="Genomic_DNA"/>
</dbReference>
<organism evidence="2 3">
    <name type="scientific">Datura stramonium</name>
    <name type="common">Jimsonweed</name>
    <name type="synonym">Common thornapple</name>
    <dbReference type="NCBI Taxonomy" id="4076"/>
    <lineage>
        <taxon>Eukaryota</taxon>
        <taxon>Viridiplantae</taxon>
        <taxon>Streptophyta</taxon>
        <taxon>Embryophyta</taxon>
        <taxon>Tracheophyta</taxon>
        <taxon>Spermatophyta</taxon>
        <taxon>Magnoliopsida</taxon>
        <taxon>eudicotyledons</taxon>
        <taxon>Gunneridae</taxon>
        <taxon>Pentapetalae</taxon>
        <taxon>asterids</taxon>
        <taxon>lamiids</taxon>
        <taxon>Solanales</taxon>
        <taxon>Solanaceae</taxon>
        <taxon>Solanoideae</taxon>
        <taxon>Datureae</taxon>
        <taxon>Datura</taxon>
    </lineage>
</organism>
<dbReference type="PANTHER" id="PTHR23336:SF58">
    <property type="entry name" value="PROTEIN MICRORCHIDIA 4"/>
    <property type="match status" value="1"/>
</dbReference>
<keyword evidence="3" id="KW-1185">Reference proteome</keyword>
<sequence>MANPNIVIKQEILDDSRGFTKKPPAKSSPATQSVFIDLSSSDDSDSDSDGFPGTGSDRPKKKRKSAEDVSSALPLGFLDPLPPPKEPPLPLPAPPIGSNRDLGTTESNCKQFWKAGDYEGSSSASSGLTSGLLHTLTVFALLNPSFLIVSNPAAFAELLDNALDEVSNGATYVNIDMVQNKKDGSRMLLIEDNGGGMDPDRMRHCMSLGYSVKSKMADTIGQYGNGFKTSTMRLGADVIVFSRSGGEPGKRKTPSYSLNGSDYWSNDISFLNPFP</sequence>
<dbReference type="Gene3D" id="3.30.565.10">
    <property type="entry name" value="Histidine kinase-like ATPase, C-terminal domain"/>
    <property type="match status" value="1"/>
</dbReference>
<feature type="compositionally biased region" description="Pro residues" evidence="1">
    <location>
        <begin position="80"/>
        <end position="95"/>
    </location>
</feature>
<name>A0ABS8WTL8_DATST</name>
<reference evidence="2 3" key="1">
    <citation type="journal article" date="2021" name="BMC Genomics">
        <title>Datura genome reveals duplications of psychoactive alkaloid biosynthetic genes and high mutation rate following tissue culture.</title>
        <authorList>
            <person name="Rajewski A."/>
            <person name="Carter-House D."/>
            <person name="Stajich J."/>
            <person name="Litt A."/>
        </authorList>
    </citation>
    <scope>NUCLEOTIDE SEQUENCE [LARGE SCALE GENOMIC DNA]</scope>
    <source>
        <strain evidence="2">AR-01</strain>
    </source>
</reference>
<dbReference type="PANTHER" id="PTHR23336">
    <property type="entry name" value="ZINC FINGER CW-TYPE COILED-COIL DOMAIN PROTEIN 3"/>
    <property type="match status" value="1"/>
</dbReference>
<accession>A0ABS8WTL8</accession>
<dbReference type="InterPro" id="IPR045261">
    <property type="entry name" value="MORC_ATPase"/>
</dbReference>
<protein>
    <submittedName>
        <fullName evidence="2">Uncharacterized protein</fullName>
    </submittedName>
</protein>
<dbReference type="SUPFAM" id="SSF55874">
    <property type="entry name" value="ATPase domain of HSP90 chaperone/DNA topoisomerase II/histidine kinase"/>
    <property type="match status" value="1"/>
</dbReference>
<comment type="caution">
    <text evidence="2">The sequence shown here is derived from an EMBL/GenBank/DDBJ whole genome shotgun (WGS) entry which is preliminary data.</text>
</comment>
<feature type="region of interest" description="Disordered" evidence="1">
    <location>
        <begin position="1"/>
        <end position="104"/>
    </location>
</feature>
<proteinExistence type="predicted"/>
<evidence type="ECO:0000256" key="1">
    <source>
        <dbReference type="SAM" id="MobiDB-lite"/>
    </source>
</evidence>
<dbReference type="Proteomes" id="UP000823775">
    <property type="component" value="Unassembled WGS sequence"/>
</dbReference>